<proteinExistence type="predicted"/>
<evidence type="ECO:0000313" key="2">
    <source>
        <dbReference type="EMBL" id="KKN14358.1"/>
    </source>
</evidence>
<organism evidence="2">
    <name type="scientific">marine sediment metagenome</name>
    <dbReference type="NCBI Taxonomy" id="412755"/>
    <lineage>
        <taxon>unclassified sequences</taxon>
        <taxon>metagenomes</taxon>
        <taxon>ecological metagenomes</taxon>
    </lineage>
</organism>
<name>A0A0F9RAE0_9ZZZZ</name>
<evidence type="ECO:0000256" key="1">
    <source>
        <dbReference type="SAM" id="MobiDB-lite"/>
    </source>
</evidence>
<comment type="caution">
    <text evidence="2">The sequence shown here is derived from an EMBL/GenBank/DDBJ whole genome shotgun (WGS) entry which is preliminary data.</text>
</comment>
<reference evidence="2" key="1">
    <citation type="journal article" date="2015" name="Nature">
        <title>Complex archaea that bridge the gap between prokaryotes and eukaryotes.</title>
        <authorList>
            <person name="Spang A."/>
            <person name="Saw J.H."/>
            <person name="Jorgensen S.L."/>
            <person name="Zaremba-Niedzwiedzka K."/>
            <person name="Martijn J."/>
            <person name="Lind A.E."/>
            <person name="van Eijk R."/>
            <person name="Schleper C."/>
            <person name="Guy L."/>
            <person name="Ettema T.J."/>
        </authorList>
    </citation>
    <scope>NUCLEOTIDE SEQUENCE</scope>
</reference>
<accession>A0A0F9RAE0</accession>
<protein>
    <submittedName>
        <fullName evidence="2">Uncharacterized protein</fullName>
    </submittedName>
</protein>
<dbReference type="EMBL" id="LAZR01003825">
    <property type="protein sequence ID" value="KKN14358.1"/>
    <property type="molecule type" value="Genomic_DNA"/>
</dbReference>
<dbReference type="AlphaFoldDB" id="A0A0F9RAE0"/>
<sequence length="149" mass="16071">MTTAVTPILDARLIEALSELRGRLTRGGLSPEAVQKAIEAYKAGDLHALNFATSNGALVVPIPEELLVRVFPQLLDQALDGDRPWKAFLDKCPLLEYEINRHRGDRKSLTIRWPGAKAEEGPDPEPAEASGKEAVTASAADGESGNDPF</sequence>
<gene>
    <name evidence="2" type="ORF">LCGC14_0996870</name>
</gene>
<feature type="region of interest" description="Disordered" evidence="1">
    <location>
        <begin position="108"/>
        <end position="149"/>
    </location>
</feature>